<evidence type="ECO:0000259" key="6">
    <source>
        <dbReference type="Pfam" id="PF07715"/>
    </source>
</evidence>
<name>A0A5C6QDR4_9GAMM</name>
<protein>
    <submittedName>
        <fullName evidence="7">TonB-dependent receptor</fullName>
    </submittedName>
</protein>
<dbReference type="Proteomes" id="UP000321822">
    <property type="component" value="Unassembled WGS sequence"/>
</dbReference>
<dbReference type="Gene3D" id="2.40.170.20">
    <property type="entry name" value="TonB-dependent receptor, beta-barrel domain"/>
    <property type="match status" value="1"/>
</dbReference>
<gene>
    <name evidence="7" type="ORF">ESZ36_15005</name>
</gene>
<feature type="domain" description="TonB-dependent receptor-like beta-barrel" evidence="5">
    <location>
        <begin position="434"/>
        <end position="887"/>
    </location>
</feature>
<dbReference type="SUPFAM" id="SSF56935">
    <property type="entry name" value="Porins"/>
    <property type="match status" value="1"/>
</dbReference>
<proteinExistence type="inferred from homology"/>
<keyword evidence="8" id="KW-1185">Reference proteome</keyword>
<organism evidence="7 8">
    <name type="scientific">Colwellia demingiae</name>
    <dbReference type="NCBI Taxonomy" id="89401"/>
    <lineage>
        <taxon>Bacteria</taxon>
        <taxon>Pseudomonadati</taxon>
        <taxon>Pseudomonadota</taxon>
        <taxon>Gammaproteobacteria</taxon>
        <taxon>Alteromonadales</taxon>
        <taxon>Colwelliaceae</taxon>
        <taxon>Colwellia</taxon>
    </lineage>
</organism>
<evidence type="ECO:0000256" key="2">
    <source>
        <dbReference type="ARBA" id="ARBA00023136"/>
    </source>
</evidence>
<feature type="domain" description="TonB-dependent receptor plug" evidence="6">
    <location>
        <begin position="71"/>
        <end position="181"/>
    </location>
</feature>
<reference evidence="7 8" key="1">
    <citation type="submission" date="2019-07" db="EMBL/GenBank/DDBJ databases">
        <title>Genomes of sea-ice associated Colwellia species.</title>
        <authorList>
            <person name="Bowman J.P."/>
        </authorList>
    </citation>
    <scope>NUCLEOTIDE SEQUENCE [LARGE SCALE GENOMIC DNA]</scope>
    <source>
        <strain evidence="7 8">ACAM 459</strain>
    </source>
</reference>
<evidence type="ECO:0000313" key="7">
    <source>
        <dbReference type="EMBL" id="TWX66860.1"/>
    </source>
</evidence>
<dbReference type="EMBL" id="VOLT01000007">
    <property type="protein sequence ID" value="TWX66860.1"/>
    <property type="molecule type" value="Genomic_DNA"/>
</dbReference>
<dbReference type="GO" id="GO:0009279">
    <property type="term" value="C:cell outer membrane"/>
    <property type="evidence" value="ECO:0007669"/>
    <property type="project" value="UniProtKB-SubCell"/>
</dbReference>
<evidence type="ECO:0000259" key="5">
    <source>
        <dbReference type="Pfam" id="PF00593"/>
    </source>
</evidence>
<keyword evidence="3" id="KW-0998">Cell outer membrane</keyword>
<comment type="similarity">
    <text evidence="4">Belongs to the TonB-dependent receptor family.</text>
</comment>
<keyword evidence="7" id="KW-0675">Receptor</keyword>
<evidence type="ECO:0000313" key="8">
    <source>
        <dbReference type="Proteomes" id="UP000321822"/>
    </source>
</evidence>
<dbReference type="AlphaFoldDB" id="A0A5C6QDR4"/>
<dbReference type="OrthoDB" id="8727862at2"/>
<dbReference type="RefSeq" id="WP_146789352.1">
    <property type="nucleotide sequence ID" value="NZ_VOLT01000007.1"/>
</dbReference>
<dbReference type="PANTHER" id="PTHR40980:SF3">
    <property type="entry name" value="TONB-DEPENDENT RECEPTOR-LIKE BETA-BARREL DOMAIN-CONTAINING PROTEIN"/>
    <property type="match status" value="1"/>
</dbReference>
<dbReference type="NCBIfam" id="TIGR01782">
    <property type="entry name" value="TonB-Xanth-Caul"/>
    <property type="match status" value="1"/>
</dbReference>
<keyword evidence="4" id="KW-0798">TonB box</keyword>
<dbReference type="InterPro" id="IPR010104">
    <property type="entry name" value="TonB_rcpt_bac"/>
</dbReference>
<dbReference type="PANTHER" id="PTHR40980">
    <property type="entry name" value="PLUG DOMAIN-CONTAINING PROTEIN"/>
    <property type="match status" value="1"/>
</dbReference>
<dbReference type="InterPro" id="IPR037066">
    <property type="entry name" value="Plug_dom_sf"/>
</dbReference>
<comment type="caution">
    <text evidence="7">The sequence shown here is derived from an EMBL/GenBank/DDBJ whole genome shotgun (WGS) entry which is preliminary data.</text>
</comment>
<accession>A0A5C6QDR4</accession>
<evidence type="ECO:0000256" key="3">
    <source>
        <dbReference type="ARBA" id="ARBA00023237"/>
    </source>
</evidence>
<evidence type="ECO:0000256" key="4">
    <source>
        <dbReference type="RuleBase" id="RU003357"/>
    </source>
</evidence>
<evidence type="ECO:0000256" key="1">
    <source>
        <dbReference type="ARBA" id="ARBA00004442"/>
    </source>
</evidence>
<dbReference type="Pfam" id="PF07715">
    <property type="entry name" value="Plug"/>
    <property type="match status" value="1"/>
</dbReference>
<comment type="subcellular location">
    <subcellularLocation>
        <location evidence="1 4">Cell outer membrane</location>
    </subcellularLocation>
</comment>
<dbReference type="InterPro" id="IPR036942">
    <property type="entry name" value="Beta-barrel_TonB_sf"/>
</dbReference>
<keyword evidence="2 4" id="KW-0472">Membrane</keyword>
<dbReference type="InterPro" id="IPR012910">
    <property type="entry name" value="Plug_dom"/>
</dbReference>
<dbReference type="Pfam" id="PF00593">
    <property type="entry name" value="TonB_dep_Rec_b-barrel"/>
    <property type="match status" value="1"/>
</dbReference>
<sequence>MKYSTGLNGFVHSKTAQVVNMAIKGITVTALSMPLMLSANAEEAGKKVERNVEVIEVKGIRSSILKAQHLKRDANSVIDAISADDLGKFSDASISDAIQRIPGVQIERNDGGQEGDRVSIRGLGPTYVTTTVNGRTAMSSGTEGLSNLRSFNLEVIPTDIISTIIVKKTPTASDPESGLAGSVELITRQALDASLYRDDKNYFGSITLQADKGSIGDEVGNRASFLFGAKTEDDSMGFYVSYLDSESKPGRDQLFPTVIQQDIQIDNTGDGLADETVEGVHIINAIDFEPIRETQLRESFAAGVQWQVNDKLTITADTVFTSFDNASIRNRIAPVFGPAIAGSIFAPEDIVITDANGHKTLQSVAQGGFSEGQVVPIQFIPFLFGNKTESSVSGINFDYQLTDNLHMNLDFHYSDVDYMQDLDLPILVQDIDAQQVSFNTDNGLFHADLGEIDNAAYQYPKWASLIRDVFMEGEQYGARVDFEYMLDNGFVESIEFGARYTKEEVDSVRTNILDVSGDLTEAELYDIGQTGLGDTNIDYNYYPGTGVFNDFPDGDFQHFCDEVVQLCKQGNELGVDPASSFAYQEEVLALYGEANMSGEIFGLDSTSNVGVRAVNVKFSGQGLRVNPDKSTTPTSTSNDYWEFLPSANLGLDLDDDLTLRLAAARVMSRPNPSDLVPREAANPIYNVGDIPSGQRGNAELEPTISYIFDATLEYYNDMEGAYIASVFYKDVNDFVFPITTKETLPGQGDTIYDVRTPQNFSDGTVMGVELGFNQPFLFLDGAWSGFGVQANYTYSDSEFEKDVGDNGYGFPGSSKHNFNSILYFEQGDFGVRLSYIYRDDYFRNLPGQGAQAENSSAVFTESDQRLNFNASYDINEHFSVFFDVNNITEEGRRDFYYQKETFNGSFNRERTLTVGITGRL</sequence>
<dbReference type="Gene3D" id="2.170.130.10">
    <property type="entry name" value="TonB-dependent receptor, plug domain"/>
    <property type="match status" value="1"/>
</dbReference>
<dbReference type="InterPro" id="IPR000531">
    <property type="entry name" value="Beta-barrel_TonB"/>
</dbReference>